<dbReference type="EMBL" id="JABBPK010000001">
    <property type="protein sequence ID" value="NMO79892.1"/>
    <property type="molecule type" value="Genomic_DNA"/>
</dbReference>
<feature type="chain" id="PRO_5031564620" evidence="2">
    <location>
        <begin position="25"/>
        <end position="394"/>
    </location>
</feature>
<keyword evidence="1" id="KW-1133">Transmembrane helix</keyword>
<dbReference type="NCBIfam" id="TIGR04383">
    <property type="entry name" value="acidic_w_LPXTA"/>
    <property type="match status" value="2"/>
</dbReference>
<dbReference type="RefSeq" id="WP_016201624.1">
    <property type="nucleotide sequence ID" value="NZ_JABBPK010000001.1"/>
</dbReference>
<accession>A0A7Y0PPA2</accession>
<name>A0A7Y0PPA2_9BACI</name>
<keyword evidence="2" id="KW-0732">Signal</keyword>
<dbReference type="AlphaFoldDB" id="A0A7Y0PPA2"/>
<comment type="caution">
    <text evidence="3">The sequence shown here is derived from an EMBL/GenBank/DDBJ whole genome shotgun (WGS) entry which is preliminary data.</text>
</comment>
<keyword evidence="4" id="KW-1185">Reference proteome</keyword>
<proteinExistence type="predicted"/>
<evidence type="ECO:0000256" key="1">
    <source>
        <dbReference type="SAM" id="Phobius"/>
    </source>
</evidence>
<keyword evidence="1" id="KW-0812">Transmembrane</keyword>
<dbReference type="InterPro" id="IPR030832">
    <property type="entry name" value="Acidic_LPXTA"/>
</dbReference>
<evidence type="ECO:0000313" key="3">
    <source>
        <dbReference type="EMBL" id="NMO79892.1"/>
    </source>
</evidence>
<keyword evidence="1" id="KW-0472">Membrane</keyword>
<protein>
    <submittedName>
        <fullName evidence="3">Processed acidic surface protein</fullName>
    </submittedName>
</protein>
<sequence length="394" mass="45060">MKKLLSLVICFSLCFTLLPSTSFAIETNDKELEKFLQDIGWEKEAYISYLTSKGWTLEDFYSIDELGTPLSEESIQPVLIDFELTREELNELLIENGDIDKGQDVLDGEYLIFAEELYDFVDFYINGEFGTPIDEQNLQELLTKYGFASKEELEAFLINNNDSLDDYEYIEDLDYMVDLYKNGLFTDEEIFGLFDEIGLTEAEIENLLNHLEKLDFEDPTVLDRLLVLSDRMIAFEEFESADELTAEQISELLSIFTELLDIFQIDIQYYLVKDGQKEQISINNLLSLQSTNGADLLLEIYSKEGQFLADILFTAEMFGSEVIKETGKDLQEAKEIIAKTADAKKTVKKPQTIQTVKGAKLPKTAANYVQNILIGTVIMIAGLFLLQRSRKKEI</sequence>
<dbReference type="NCBIfam" id="TIGR01167">
    <property type="entry name" value="LPXTG_anchor"/>
    <property type="match status" value="1"/>
</dbReference>
<gene>
    <name evidence="3" type="ORF">HHU08_23500</name>
</gene>
<feature type="signal peptide" evidence="2">
    <location>
        <begin position="1"/>
        <end position="24"/>
    </location>
</feature>
<evidence type="ECO:0000256" key="2">
    <source>
        <dbReference type="SAM" id="SignalP"/>
    </source>
</evidence>
<organism evidence="3 4">
    <name type="scientific">Niallia alba</name>
    <dbReference type="NCBI Taxonomy" id="2729105"/>
    <lineage>
        <taxon>Bacteria</taxon>
        <taxon>Bacillati</taxon>
        <taxon>Bacillota</taxon>
        <taxon>Bacilli</taxon>
        <taxon>Bacillales</taxon>
        <taxon>Bacillaceae</taxon>
        <taxon>Niallia</taxon>
    </lineage>
</organism>
<dbReference type="Proteomes" id="UP000588491">
    <property type="component" value="Unassembled WGS sequence"/>
</dbReference>
<reference evidence="3 4" key="1">
    <citation type="submission" date="2020-04" db="EMBL/GenBank/DDBJ databases">
        <title>Bacillus sp. UniB3 isolated from commercial digestive syrup.</title>
        <authorList>
            <person name="Thorat V."/>
            <person name="Kirdat K."/>
            <person name="Tiwarekar B."/>
            <person name="Yadav A."/>
        </authorList>
    </citation>
    <scope>NUCLEOTIDE SEQUENCE [LARGE SCALE GENOMIC DNA]</scope>
    <source>
        <strain evidence="3 4">UniB3</strain>
    </source>
</reference>
<feature type="transmembrane region" description="Helical" evidence="1">
    <location>
        <begin position="368"/>
        <end position="386"/>
    </location>
</feature>
<evidence type="ECO:0000313" key="4">
    <source>
        <dbReference type="Proteomes" id="UP000588491"/>
    </source>
</evidence>